<dbReference type="EMBL" id="BOQL01000001">
    <property type="protein sequence ID" value="GIM62957.1"/>
    <property type="molecule type" value="Genomic_DNA"/>
</dbReference>
<dbReference type="InterPro" id="IPR006311">
    <property type="entry name" value="TAT_signal"/>
</dbReference>
<dbReference type="Gene3D" id="3.60.15.10">
    <property type="entry name" value="Ribonuclease Z/Hydroxyacylglutathione hydrolase-like"/>
    <property type="match status" value="1"/>
</dbReference>
<evidence type="ECO:0000313" key="3">
    <source>
        <dbReference type="Proteomes" id="UP000681340"/>
    </source>
</evidence>
<protein>
    <recommendedName>
        <fullName evidence="1">Metallo-beta-lactamase domain-containing protein</fullName>
    </recommendedName>
</protein>
<dbReference type="AlphaFoldDB" id="A0A919VFY9"/>
<dbReference type="PROSITE" id="PS51318">
    <property type="entry name" value="TAT"/>
    <property type="match status" value="1"/>
</dbReference>
<reference evidence="2" key="1">
    <citation type="submission" date="2021-03" db="EMBL/GenBank/DDBJ databases">
        <title>Whole genome shotgun sequence of Actinoplanes auranticolor NBRC 12245.</title>
        <authorList>
            <person name="Komaki H."/>
            <person name="Tamura T."/>
        </authorList>
    </citation>
    <scope>NUCLEOTIDE SEQUENCE</scope>
    <source>
        <strain evidence="2">NBRC 12245</strain>
    </source>
</reference>
<organism evidence="2 3">
    <name type="scientific">Actinoplanes auranticolor</name>
    <dbReference type="NCBI Taxonomy" id="47988"/>
    <lineage>
        <taxon>Bacteria</taxon>
        <taxon>Bacillati</taxon>
        <taxon>Actinomycetota</taxon>
        <taxon>Actinomycetes</taxon>
        <taxon>Micromonosporales</taxon>
        <taxon>Micromonosporaceae</taxon>
        <taxon>Actinoplanes</taxon>
    </lineage>
</organism>
<accession>A0A919VFY9</accession>
<dbReference type="SMART" id="SM00849">
    <property type="entry name" value="Lactamase_B"/>
    <property type="match status" value="1"/>
</dbReference>
<sequence>MTGLLQSVVMGNLSLSRRRLLFTAGAGALGVAVLGSCSSESSAPPSPAASSEQPVPAASGAVAGDWRRVTMSYVAAYILVRNGEAAIVDLGTAGSETAIEEGLKAAGAGWQSVKHIVLTHMHDDHAGGLAQIAPLVRASIYAGAADLSSISSDKPLKPLAEGDEVFGMRVVETPGHTLGHISVFEPATGVLVAGDALRTSNGLEGSAPQYTADEAKANASVRKLAALDIKAILPGHGEPLTAGAAQALRTLAAGLPA</sequence>
<name>A0A919VFY9_9ACTN</name>
<dbReference type="SUPFAM" id="SSF56281">
    <property type="entry name" value="Metallo-hydrolase/oxidoreductase"/>
    <property type="match status" value="1"/>
</dbReference>
<feature type="domain" description="Metallo-beta-lactamase" evidence="1">
    <location>
        <begin position="73"/>
        <end position="236"/>
    </location>
</feature>
<dbReference type="PANTHER" id="PTHR42951">
    <property type="entry name" value="METALLO-BETA-LACTAMASE DOMAIN-CONTAINING"/>
    <property type="match status" value="1"/>
</dbReference>
<dbReference type="InterPro" id="IPR036866">
    <property type="entry name" value="RibonucZ/Hydroxyglut_hydro"/>
</dbReference>
<dbReference type="Proteomes" id="UP000681340">
    <property type="component" value="Unassembled WGS sequence"/>
</dbReference>
<gene>
    <name evidence="2" type="ORF">Aau02nite_00940</name>
</gene>
<dbReference type="InterPro" id="IPR050855">
    <property type="entry name" value="NDM-1-like"/>
</dbReference>
<keyword evidence="3" id="KW-1185">Reference proteome</keyword>
<dbReference type="PANTHER" id="PTHR42951:SF17">
    <property type="entry name" value="METALLO-BETA-LACTAMASE DOMAIN-CONTAINING PROTEIN"/>
    <property type="match status" value="1"/>
</dbReference>
<evidence type="ECO:0000313" key="2">
    <source>
        <dbReference type="EMBL" id="GIM62957.1"/>
    </source>
</evidence>
<proteinExistence type="predicted"/>
<dbReference type="CDD" id="cd07721">
    <property type="entry name" value="yflN-like_MBL-fold"/>
    <property type="match status" value="1"/>
</dbReference>
<dbReference type="Pfam" id="PF00753">
    <property type="entry name" value="Lactamase_B"/>
    <property type="match status" value="1"/>
</dbReference>
<evidence type="ECO:0000259" key="1">
    <source>
        <dbReference type="SMART" id="SM00849"/>
    </source>
</evidence>
<dbReference type="InterPro" id="IPR001279">
    <property type="entry name" value="Metallo-B-lactamas"/>
</dbReference>
<comment type="caution">
    <text evidence="2">The sequence shown here is derived from an EMBL/GenBank/DDBJ whole genome shotgun (WGS) entry which is preliminary data.</text>
</comment>